<dbReference type="Proteomes" id="UP000231183">
    <property type="component" value="Unassembled WGS sequence"/>
</dbReference>
<accession>A0A2M6W3S6</accession>
<evidence type="ECO:0000313" key="4">
    <source>
        <dbReference type="Proteomes" id="UP000231183"/>
    </source>
</evidence>
<name>A0A2M6W3S6_9BACT</name>
<feature type="coiled-coil region" evidence="1">
    <location>
        <begin position="688"/>
        <end position="715"/>
    </location>
</feature>
<sequence length="730" mass="83965">MTKPEMSHAGRENQKNQDKKLKKPSWLGRVRDRMVNLFTSDHQPSTAKLEQAVQANDATKATGEMINIGDQVSHDTQDILNDEDLIEISEQEAKEIEQLKKEEKEIAREFVRELTDKNLNKINETEEIELTDEDLLEMSDAITEPEIQPVPKKDTSDLALADTQLAPNITQPIPPIERKISTLDNHLDAGGDIPSGTYDKNGEGEFEIDIEPPKSDSEILAEIDRQTNLMHSALYRSKKNIKTAITEMPTGKLKTKYQKKFAELASRLDDIKDQLFSVTSDRLPSLATANEKLRRQILALAKELKPVAIENADTVPLNILPFTKKTYPGNNDFNSRQTILEADLDKTMTMPLQRLRDTTLPLSRLSLDRNDDADQTEAEKIKLTKVDLSKAKIKTSKISSSIESPSTPIPEISEAEWEREKILRPLINNVERNILEMKKFRITADTKHYQAPESIKNRYNLMENRLIYILGYLKDLQNYVNSSSPTEEKKQLAMKKISDIKIEVKNLEDKTYDLMEEIEEKNIDPNSQKSKQKRDIAKNKENIKYNLTNFPDWKYIDAKGIGIKPEELKETDAPDEETLLDKIRQLLKKKEVDRFRLELKLAQLGYEPDGETPIKLRNKETNQKTELRTNLANKIAREVIKESYLKNTDSIGSSEEAIYEYAKNMPADEKKRVSARYRQKYLYERFLIDKDLQKIEELAEELEDLKLEEEKTKIIPNKTIPGKKSTRKAA</sequence>
<evidence type="ECO:0000256" key="2">
    <source>
        <dbReference type="SAM" id="MobiDB-lite"/>
    </source>
</evidence>
<comment type="caution">
    <text evidence="3">The sequence shown here is derived from an EMBL/GenBank/DDBJ whole genome shotgun (WGS) entry which is preliminary data.</text>
</comment>
<feature type="coiled-coil region" evidence="1">
    <location>
        <begin position="490"/>
        <end position="524"/>
    </location>
</feature>
<keyword evidence="1" id="KW-0175">Coiled coil</keyword>
<feature type="coiled-coil region" evidence="1">
    <location>
        <begin position="82"/>
        <end position="113"/>
    </location>
</feature>
<protein>
    <submittedName>
        <fullName evidence="3">Uncharacterized protein</fullName>
    </submittedName>
</protein>
<evidence type="ECO:0000256" key="1">
    <source>
        <dbReference type="SAM" id="Coils"/>
    </source>
</evidence>
<organism evidence="3 4">
    <name type="scientific">Candidatus Magasanikbacteria bacterium CG10_big_fil_rev_8_21_14_0_10_40_10</name>
    <dbReference type="NCBI Taxonomy" id="1974648"/>
    <lineage>
        <taxon>Bacteria</taxon>
        <taxon>Candidatus Magasanikiibacteriota</taxon>
    </lineage>
</organism>
<gene>
    <name evidence="3" type="ORF">COU31_02675</name>
</gene>
<feature type="region of interest" description="Disordered" evidence="2">
    <location>
        <begin position="1"/>
        <end position="26"/>
    </location>
</feature>
<evidence type="ECO:0000313" key="3">
    <source>
        <dbReference type="EMBL" id="PIT87454.1"/>
    </source>
</evidence>
<dbReference type="AlphaFoldDB" id="A0A2M6W3S6"/>
<proteinExistence type="predicted"/>
<reference evidence="4" key="1">
    <citation type="submission" date="2017-09" db="EMBL/GenBank/DDBJ databases">
        <title>Depth-based differentiation of microbial function through sediment-hosted aquifers and enrichment of novel symbionts in the deep terrestrial subsurface.</title>
        <authorList>
            <person name="Probst A.J."/>
            <person name="Ladd B."/>
            <person name="Jarett J.K."/>
            <person name="Geller-Mcgrath D.E."/>
            <person name="Sieber C.M.K."/>
            <person name="Emerson J.B."/>
            <person name="Anantharaman K."/>
            <person name="Thomas B.C."/>
            <person name="Malmstrom R."/>
            <person name="Stieglmeier M."/>
            <person name="Klingl A."/>
            <person name="Woyke T."/>
            <person name="Ryan C.M."/>
            <person name="Banfield J.F."/>
        </authorList>
    </citation>
    <scope>NUCLEOTIDE SEQUENCE [LARGE SCALE GENOMIC DNA]</scope>
</reference>
<dbReference type="EMBL" id="PFBX01000026">
    <property type="protein sequence ID" value="PIT87454.1"/>
    <property type="molecule type" value="Genomic_DNA"/>
</dbReference>
<feature type="compositionally biased region" description="Basic and acidic residues" evidence="2">
    <location>
        <begin position="1"/>
        <end position="19"/>
    </location>
</feature>